<proteinExistence type="predicted"/>
<keyword evidence="3" id="KW-1185">Reference proteome</keyword>
<keyword evidence="1" id="KW-0812">Transmembrane</keyword>
<protein>
    <recommendedName>
        <fullName evidence="4">DUF2157 domain-containing protein</fullName>
    </recommendedName>
</protein>
<organism evidence="2 3">
    <name type="scientific">Flavobacterium bernardetii</name>
    <dbReference type="NCBI Taxonomy" id="2813823"/>
    <lineage>
        <taxon>Bacteria</taxon>
        <taxon>Pseudomonadati</taxon>
        <taxon>Bacteroidota</taxon>
        <taxon>Flavobacteriia</taxon>
        <taxon>Flavobacteriales</taxon>
        <taxon>Flavobacteriaceae</taxon>
        <taxon>Flavobacterium</taxon>
    </lineage>
</organism>
<keyword evidence="1" id="KW-0472">Membrane</keyword>
<dbReference type="EMBL" id="JACRUN010000003">
    <property type="protein sequence ID" value="MBC5834596.1"/>
    <property type="molecule type" value="Genomic_DNA"/>
</dbReference>
<feature type="transmembrane region" description="Helical" evidence="1">
    <location>
        <begin position="56"/>
        <end position="78"/>
    </location>
</feature>
<feature type="transmembrane region" description="Helical" evidence="1">
    <location>
        <begin position="84"/>
        <end position="103"/>
    </location>
</feature>
<name>A0ABR7IXV5_9FLAO</name>
<keyword evidence="1" id="KW-1133">Transmembrane helix</keyword>
<feature type="transmembrane region" description="Helical" evidence="1">
    <location>
        <begin position="132"/>
        <end position="152"/>
    </location>
</feature>
<dbReference type="RefSeq" id="WP_166127245.1">
    <property type="nucleotide sequence ID" value="NZ_JAANOQ010000004.1"/>
</dbReference>
<evidence type="ECO:0000313" key="2">
    <source>
        <dbReference type="EMBL" id="MBC5834596.1"/>
    </source>
</evidence>
<sequence length="159" mass="18493">MNRGKDIKKEIDNYVKGNYPKNTAIELLRRDGFSEIEINEHIHNLNIVDQNNTMTYMFVPGFIFILIASFYLLTIGISSEENDYSILSIIGFILSFPIAYFYYKGNKFSILITGFAILCSIFFRIMDLFNSFTNIFSTLFVIFFSILVLISVKNYYKSI</sequence>
<dbReference type="Proteomes" id="UP000605990">
    <property type="component" value="Unassembled WGS sequence"/>
</dbReference>
<accession>A0ABR7IXV5</accession>
<evidence type="ECO:0000313" key="3">
    <source>
        <dbReference type="Proteomes" id="UP000605990"/>
    </source>
</evidence>
<gene>
    <name evidence="2" type="ORF">H8R27_06840</name>
</gene>
<evidence type="ECO:0008006" key="4">
    <source>
        <dbReference type="Google" id="ProtNLM"/>
    </source>
</evidence>
<feature type="transmembrane region" description="Helical" evidence="1">
    <location>
        <begin position="108"/>
        <end position="126"/>
    </location>
</feature>
<reference evidence="2 3" key="1">
    <citation type="submission" date="2020-08" db="EMBL/GenBank/DDBJ databases">
        <title>Description of novel Flavobacterium F-408 isolate.</title>
        <authorList>
            <person name="Saticioglu I.B."/>
            <person name="Duman M."/>
            <person name="Altun S."/>
        </authorList>
    </citation>
    <scope>NUCLEOTIDE SEQUENCE [LARGE SCALE GENOMIC DNA]</scope>
    <source>
        <strain evidence="2 3">F-408</strain>
    </source>
</reference>
<comment type="caution">
    <text evidence="2">The sequence shown here is derived from an EMBL/GenBank/DDBJ whole genome shotgun (WGS) entry which is preliminary data.</text>
</comment>
<evidence type="ECO:0000256" key="1">
    <source>
        <dbReference type="SAM" id="Phobius"/>
    </source>
</evidence>